<comment type="caution">
    <text evidence="1">The sequence shown here is derived from an EMBL/GenBank/DDBJ whole genome shotgun (WGS) entry which is preliminary data.</text>
</comment>
<protein>
    <submittedName>
        <fullName evidence="1">Uncharacterized protein</fullName>
    </submittedName>
</protein>
<reference evidence="1 2" key="1">
    <citation type="journal article" date="2019" name="Commun. Biol.">
        <title>The bagworm genome reveals a unique fibroin gene that provides high tensile strength.</title>
        <authorList>
            <person name="Kono N."/>
            <person name="Nakamura H."/>
            <person name="Ohtoshi R."/>
            <person name="Tomita M."/>
            <person name="Numata K."/>
            <person name="Arakawa K."/>
        </authorList>
    </citation>
    <scope>NUCLEOTIDE SEQUENCE [LARGE SCALE GENOMIC DNA]</scope>
</reference>
<evidence type="ECO:0000313" key="1">
    <source>
        <dbReference type="EMBL" id="GBP16103.1"/>
    </source>
</evidence>
<sequence length="86" mass="9289">MTSVHCIGEAYASRPCHAVVLSCSKINYFTQPPAYIIGGCASCHPANPRRACRRRPPPTVPVVPQPLVALHAPGCCPESRYLDVTM</sequence>
<accession>A0A4C1TQ55</accession>
<dbReference type="AlphaFoldDB" id="A0A4C1TQ55"/>
<dbReference type="EMBL" id="BGZK01000076">
    <property type="protein sequence ID" value="GBP16103.1"/>
    <property type="molecule type" value="Genomic_DNA"/>
</dbReference>
<keyword evidence="2" id="KW-1185">Reference proteome</keyword>
<dbReference type="Proteomes" id="UP000299102">
    <property type="component" value="Unassembled WGS sequence"/>
</dbReference>
<evidence type="ECO:0000313" key="2">
    <source>
        <dbReference type="Proteomes" id="UP000299102"/>
    </source>
</evidence>
<organism evidence="1 2">
    <name type="scientific">Eumeta variegata</name>
    <name type="common">Bagworm moth</name>
    <name type="synonym">Eumeta japonica</name>
    <dbReference type="NCBI Taxonomy" id="151549"/>
    <lineage>
        <taxon>Eukaryota</taxon>
        <taxon>Metazoa</taxon>
        <taxon>Ecdysozoa</taxon>
        <taxon>Arthropoda</taxon>
        <taxon>Hexapoda</taxon>
        <taxon>Insecta</taxon>
        <taxon>Pterygota</taxon>
        <taxon>Neoptera</taxon>
        <taxon>Endopterygota</taxon>
        <taxon>Lepidoptera</taxon>
        <taxon>Glossata</taxon>
        <taxon>Ditrysia</taxon>
        <taxon>Tineoidea</taxon>
        <taxon>Psychidae</taxon>
        <taxon>Oiketicinae</taxon>
        <taxon>Eumeta</taxon>
    </lineage>
</organism>
<name>A0A4C1TQ55_EUMVA</name>
<proteinExistence type="predicted"/>
<gene>
    <name evidence="1" type="ORF">EVAR_94440_1</name>
</gene>